<proteinExistence type="inferred from homology"/>
<evidence type="ECO:0000313" key="10">
    <source>
        <dbReference type="EMBL" id="KAF4305126.1"/>
    </source>
</evidence>
<dbReference type="SUPFAM" id="SSF52743">
    <property type="entry name" value="Subtilisin-like"/>
    <property type="match status" value="1"/>
</dbReference>
<dbReference type="AlphaFoldDB" id="A0A8H4N3Z8"/>
<keyword evidence="4 7" id="KW-0720">Serine protease</keyword>
<evidence type="ECO:0000256" key="6">
    <source>
        <dbReference type="PROSITE-ProRule" id="PRU00023"/>
    </source>
</evidence>
<evidence type="ECO:0000256" key="1">
    <source>
        <dbReference type="ARBA" id="ARBA00022670"/>
    </source>
</evidence>
<accession>A0A8H4N3Z8</accession>
<dbReference type="InterPro" id="IPR000209">
    <property type="entry name" value="Peptidase_S8/S53_dom"/>
</dbReference>
<dbReference type="GO" id="GO:0006508">
    <property type="term" value="P:proteolysis"/>
    <property type="evidence" value="ECO:0007669"/>
    <property type="project" value="UniProtKB-KW"/>
</dbReference>
<evidence type="ECO:0000256" key="2">
    <source>
        <dbReference type="ARBA" id="ARBA00022737"/>
    </source>
</evidence>
<evidence type="ECO:0000256" key="4">
    <source>
        <dbReference type="ARBA" id="ARBA00022825"/>
    </source>
</evidence>
<gene>
    <name evidence="10" type="ORF">GTA08_BOTSDO06689</name>
</gene>
<dbReference type="Proteomes" id="UP000572817">
    <property type="component" value="Unassembled WGS sequence"/>
</dbReference>
<organism evidence="10 11">
    <name type="scientific">Botryosphaeria dothidea</name>
    <dbReference type="NCBI Taxonomy" id="55169"/>
    <lineage>
        <taxon>Eukaryota</taxon>
        <taxon>Fungi</taxon>
        <taxon>Dikarya</taxon>
        <taxon>Ascomycota</taxon>
        <taxon>Pezizomycotina</taxon>
        <taxon>Dothideomycetes</taxon>
        <taxon>Dothideomycetes incertae sedis</taxon>
        <taxon>Botryosphaeriales</taxon>
        <taxon>Botryosphaeriaceae</taxon>
        <taxon>Botryosphaeria</taxon>
    </lineage>
</organism>
<dbReference type="InterPro" id="IPR015500">
    <property type="entry name" value="Peptidase_S8_subtilisin-rel"/>
</dbReference>
<dbReference type="Gene3D" id="3.40.50.200">
    <property type="entry name" value="Peptidase S8/S53 domain"/>
    <property type="match status" value="1"/>
</dbReference>
<dbReference type="PROSITE" id="PS50297">
    <property type="entry name" value="ANK_REP_REGION"/>
    <property type="match status" value="2"/>
</dbReference>
<dbReference type="InterPro" id="IPR002110">
    <property type="entry name" value="Ankyrin_rpt"/>
</dbReference>
<dbReference type="OrthoDB" id="206201at2759"/>
<dbReference type="SMART" id="SM00248">
    <property type="entry name" value="ANK"/>
    <property type="match status" value="8"/>
</dbReference>
<feature type="repeat" description="ANK" evidence="6">
    <location>
        <begin position="205"/>
        <end position="237"/>
    </location>
</feature>
<feature type="active site" description="Charge relay system" evidence="7">
    <location>
        <position position="738"/>
    </location>
</feature>
<evidence type="ECO:0000256" key="7">
    <source>
        <dbReference type="PROSITE-ProRule" id="PRU01240"/>
    </source>
</evidence>
<comment type="caution">
    <text evidence="10">The sequence shown here is derived from an EMBL/GenBank/DDBJ whole genome shotgun (WGS) entry which is preliminary data.</text>
</comment>
<dbReference type="Pfam" id="PF12796">
    <property type="entry name" value="Ank_2"/>
    <property type="match status" value="2"/>
</dbReference>
<feature type="domain" description="Peptidase S8/S53" evidence="9">
    <location>
        <begin position="691"/>
        <end position="898"/>
    </location>
</feature>
<sequence length="992" mass="110081">MNMARACLTYLTFDAFTDGRATSDHDFEERTDRHKLLRYSASYWGHHARQFAATQAGNGEGYWSEYSQELAQWLWSYTLVYFGLGEIFTSILTAHLSVHFRDADIDREDESCIMTPLALASREGHEAVVQILLNLRPRRVRLDSGVAFGYPTPLGPGAVDLNSSIHCRRHPVITVAAQKGYPDLVGSLIRLGQERVDADTTEDINRRTPLSYAAQNGHHKVVELLISLSPSTVNPDRRDKFEHTPLMLAAANGHADVVQLLMDLGPEQVNANRTNRSGRTALQDAVIKNQLGVVTTLLAYPPDRVDVNISTESFTQTALGCAAEKGLEAMVRAFASICCGRAHFNARGWRNMTSLLWAAKGGYVGIVKLLTDLGPEFVDANLVDVDGHTALIWAVMNEHYETAKFLVQLGEERVNTGILDSRDFIAADYAGQKEISFSLVDGPSKFNKQRLVDMEYLEFEDTLKLVGLSHFAFEKPEPVPSNFGHKTLMKDGESRNDNAVVFDWLWKKGVRCILNISVDDRKEPSHSDETIENALAGNGIEVVQIWDWQKPDLSSETIFKAAREVEEVRLYWTGNNAILRISETQRLEKRKKMKDNLDAFMERLQENRNKTRKQAKSAAAQTDLENSQASIPPKIEISRDRAIQRRREFGSELPATPGLPQDQHKWLSYMKDFADVHQHIELDDTGSALGNPITVALIDDGFDIKEQALINRVVGGQSFCRNNSKNRHAPYFVTSSGHGTVMANFICQICPKVKLFVLRLDEHISPQGHRQITAESAEKAIRAGIDREVDIISMLVTALEDAAKRGILLFCAASDQGPEQRKMYPAASNQCVKIGAAVASGEAYEWVGDSPVDFLLPGHNVVQEELGDAEVKLDRGRLLTGSSVATALAAGLAALILHCVQFAAQRALLKNTQGDCVTLDDLRSLKSNEGIRRSFNAIGTTPASGHKYVKVWDVFAPAAKVGDGQSEETKRDMIVQVAKWLKHPGSLDTSRL</sequence>
<feature type="region of interest" description="Disordered" evidence="8">
    <location>
        <begin position="608"/>
        <end position="629"/>
    </location>
</feature>
<feature type="active site" description="Charge relay system" evidence="7">
    <location>
        <position position="699"/>
    </location>
</feature>
<dbReference type="PROSITE" id="PS51892">
    <property type="entry name" value="SUBTILASE"/>
    <property type="match status" value="1"/>
</dbReference>
<dbReference type="PRINTS" id="PR00723">
    <property type="entry name" value="SUBTILISIN"/>
</dbReference>
<keyword evidence="11" id="KW-1185">Reference proteome</keyword>
<dbReference type="InterPro" id="IPR036852">
    <property type="entry name" value="Peptidase_S8/S53_dom_sf"/>
</dbReference>
<keyword evidence="1 7" id="KW-0645">Protease</keyword>
<keyword evidence="3 7" id="KW-0378">Hydrolase</keyword>
<feature type="active site" description="Charge relay system" evidence="7">
    <location>
        <position position="883"/>
    </location>
</feature>
<name>A0A8H4N3Z8_9PEZI</name>
<evidence type="ECO:0000313" key="11">
    <source>
        <dbReference type="Proteomes" id="UP000572817"/>
    </source>
</evidence>
<protein>
    <submittedName>
        <fullName evidence="10">Ankyrin repeat domain-containing protein 50</fullName>
    </submittedName>
</protein>
<dbReference type="Gene3D" id="1.25.40.20">
    <property type="entry name" value="Ankyrin repeat-containing domain"/>
    <property type="match status" value="1"/>
</dbReference>
<evidence type="ECO:0000256" key="3">
    <source>
        <dbReference type="ARBA" id="ARBA00022801"/>
    </source>
</evidence>
<dbReference type="EMBL" id="WWBZ02000040">
    <property type="protein sequence ID" value="KAF4305126.1"/>
    <property type="molecule type" value="Genomic_DNA"/>
</dbReference>
<keyword evidence="5 6" id="KW-0040">ANK repeat</keyword>
<feature type="repeat" description="ANK" evidence="6">
    <location>
        <begin position="241"/>
        <end position="273"/>
    </location>
</feature>
<dbReference type="InterPro" id="IPR036770">
    <property type="entry name" value="Ankyrin_rpt-contain_sf"/>
</dbReference>
<evidence type="ECO:0000256" key="8">
    <source>
        <dbReference type="SAM" id="MobiDB-lite"/>
    </source>
</evidence>
<comment type="similarity">
    <text evidence="7">Belongs to the peptidase S8 family.</text>
</comment>
<evidence type="ECO:0000256" key="5">
    <source>
        <dbReference type="ARBA" id="ARBA00023043"/>
    </source>
</evidence>
<dbReference type="PROSITE" id="PS50088">
    <property type="entry name" value="ANK_REPEAT"/>
    <property type="match status" value="2"/>
</dbReference>
<dbReference type="PANTHER" id="PTHR24198">
    <property type="entry name" value="ANKYRIN REPEAT AND PROTEIN KINASE DOMAIN-CONTAINING PROTEIN"/>
    <property type="match status" value="1"/>
</dbReference>
<keyword evidence="2" id="KW-0677">Repeat</keyword>
<dbReference type="SUPFAM" id="SSF48403">
    <property type="entry name" value="Ankyrin repeat"/>
    <property type="match status" value="1"/>
</dbReference>
<dbReference type="Pfam" id="PF00082">
    <property type="entry name" value="Peptidase_S8"/>
    <property type="match status" value="1"/>
</dbReference>
<evidence type="ECO:0000259" key="9">
    <source>
        <dbReference type="Pfam" id="PF00082"/>
    </source>
</evidence>
<reference evidence="10" key="1">
    <citation type="submission" date="2020-04" db="EMBL/GenBank/DDBJ databases">
        <title>Genome Assembly and Annotation of Botryosphaeria dothidea sdau 11-99, a Latent Pathogen of Apple Fruit Ring Rot in China.</title>
        <authorList>
            <person name="Yu C."/>
            <person name="Diao Y."/>
            <person name="Lu Q."/>
            <person name="Zhao J."/>
            <person name="Cui S."/>
            <person name="Peng C."/>
            <person name="He B."/>
            <person name="Liu H."/>
        </authorList>
    </citation>
    <scope>NUCLEOTIDE SEQUENCE [LARGE SCALE GENOMIC DNA]</scope>
    <source>
        <strain evidence="10">Sdau11-99</strain>
    </source>
</reference>
<dbReference type="PANTHER" id="PTHR24198:SF165">
    <property type="entry name" value="ANKYRIN REPEAT-CONTAINING PROTEIN-RELATED"/>
    <property type="match status" value="1"/>
</dbReference>
<feature type="compositionally biased region" description="Polar residues" evidence="8">
    <location>
        <begin position="619"/>
        <end position="629"/>
    </location>
</feature>
<dbReference type="GO" id="GO:0004252">
    <property type="term" value="F:serine-type endopeptidase activity"/>
    <property type="evidence" value="ECO:0007669"/>
    <property type="project" value="UniProtKB-UniRule"/>
</dbReference>